<dbReference type="PROSITE" id="PS51257">
    <property type="entry name" value="PROKAR_LIPOPROTEIN"/>
    <property type="match status" value="1"/>
</dbReference>
<evidence type="ECO:0000313" key="3">
    <source>
        <dbReference type="EMBL" id="KIP53107.1"/>
    </source>
</evidence>
<dbReference type="Pfam" id="PF00496">
    <property type="entry name" value="SBP_bac_5"/>
    <property type="match status" value="1"/>
</dbReference>
<dbReference type="Gene3D" id="3.90.76.10">
    <property type="entry name" value="Dipeptide-binding Protein, Domain 1"/>
    <property type="match status" value="1"/>
</dbReference>
<dbReference type="OrthoDB" id="5049679at2"/>
<organism evidence="3 4">
    <name type="scientific">Leucobacter komagatae</name>
    <dbReference type="NCBI Taxonomy" id="55969"/>
    <lineage>
        <taxon>Bacteria</taxon>
        <taxon>Bacillati</taxon>
        <taxon>Actinomycetota</taxon>
        <taxon>Actinomycetes</taxon>
        <taxon>Micrococcales</taxon>
        <taxon>Microbacteriaceae</taxon>
        <taxon>Leucobacter</taxon>
    </lineage>
</organism>
<reference evidence="3 4" key="1">
    <citation type="submission" date="2015-01" db="EMBL/GenBank/DDBJ databases">
        <title>Draft genome sequence of Leucobacter komagatae strain VKM ST2845.</title>
        <authorList>
            <person name="Karlyshev A.V."/>
            <person name="Kudryashova E.B."/>
        </authorList>
    </citation>
    <scope>NUCLEOTIDE SEQUENCE [LARGE SCALE GENOMIC DNA]</scope>
    <source>
        <strain evidence="3 4">VKM ST2845</strain>
    </source>
</reference>
<dbReference type="AlphaFoldDB" id="A0A0D0IQ03"/>
<protein>
    <recommendedName>
        <fullName evidence="2">Solute-binding protein family 5 domain-containing protein</fullName>
    </recommendedName>
</protein>
<feature type="domain" description="Solute-binding protein family 5" evidence="2">
    <location>
        <begin position="81"/>
        <end position="427"/>
    </location>
</feature>
<feature type="signal peptide" evidence="1">
    <location>
        <begin position="1"/>
        <end position="22"/>
    </location>
</feature>
<keyword evidence="1" id="KW-0732">Signal</keyword>
<dbReference type="InterPro" id="IPR039424">
    <property type="entry name" value="SBP_5"/>
</dbReference>
<dbReference type="Gene3D" id="3.40.190.10">
    <property type="entry name" value="Periplasmic binding protein-like II"/>
    <property type="match status" value="1"/>
</dbReference>
<gene>
    <name evidence="3" type="ORF">SD72_04470</name>
</gene>
<feature type="chain" id="PRO_5039077010" description="Solute-binding protein family 5 domain-containing protein" evidence="1">
    <location>
        <begin position="23"/>
        <end position="508"/>
    </location>
</feature>
<evidence type="ECO:0000313" key="4">
    <source>
        <dbReference type="Proteomes" id="UP000032120"/>
    </source>
</evidence>
<dbReference type="SUPFAM" id="SSF53850">
    <property type="entry name" value="Periplasmic binding protein-like II"/>
    <property type="match status" value="1"/>
</dbReference>
<dbReference type="InterPro" id="IPR030678">
    <property type="entry name" value="Peptide/Ni-bd"/>
</dbReference>
<dbReference type="GO" id="GO:1904680">
    <property type="term" value="F:peptide transmembrane transporter activity"/>
    <property type="evidence" value="ECO:0007669"/>
    <property type="project" value="TreeGrafter"/>
</dbReference>
<dbReference type="GO" id="GO:0042597">
    <property type="term" value="C:periplasmic space"/>
    <property type="evidence" value="ECO:0007669"/>
    <property type="project" value="UniProtKB-ARBA"/>
</dbReference>
<dbReference type="PIRSF" id="PIRSF002741">
    <property type="entry name" value="MppA"/>
    <property type="match status" value="1"/>
</dbReference>
<comment type="caution">
    <text evidence="3">The sequence shown here is derived from an EMBL/GenBank/DDBJ whole genome shotgun (WGS) entry which is preliminary data.</text>
</comment>
<dbReference type="InterPro" id="IPR000914">
    <property type="entry name" value="SBP_5_dom"/>
</dbReference>
<dbReference type="GO" id="GO:0015833">
    <property type="term" value="P:peptide transport"/>
    <property type="evidence" value="ECO:0007669"/>
    <property type="project" value="TreeGrafter"/>
</dbReference>
<dbReference type="EMBL" id="JXSQ01000004">
    <property type="protein sequence ID" value="KIP53107.1"/>
    <property type="molecule type" value="Genomic_DNA"/>
</dbReference>
<evidence type="ECO:0000259" key="2">
    <source>
        <dbReference type="Pfam" id="PF00496"/>
    </source>
</evidence>
<keyword evidence="4" id="KW-1185">Reference proteome</keyword>
<evidence type="ECO:0000256" key="1">
    <source>
        <dbReference type="SAM" id="SignalP"/>
    </source>
</evidence>
<dbReference type="Proteomes" id="UP000032120">
    <property type="component" value="Unassembled WGS sequence"/>
</dbReference>
<dbReference type="RefSeq" id="WP_042543244.1">
    <property type="nucleotide sequence ID" value="NZ_JXSQ01000004.1"/>
</dbReference>
<proteinExistence type="predicted"/>
<name>A0A0D0IQ03_9MICO</name>
<dbReference type="PANTHER" id="PTHR30290">
    <property type="entry name" value="PERIPLASMIC BINDING COMPONENT OF ABC TRANSPORTER"/>
    <property type="match status" value="1"/>
</dbReference>
<sequence>MMSRKTLAVAAALAATALLLSACDSGGGDGSAEGDADRPLRIAAATDASSLDPIRGNSAADQQLLFPIYDTLVSYNSDLIPEPGLVESWELPSPTELQLNLREGVTFHDGTDFDAEAVKYNIERGQAEDSLVAPELAAIDEVRIDDELTATLVLSRPDASLLMSLADRAGMMVSPTAAEEAGGDLSTDPVGAGGWAFSEWRRGEILRVERFEEYWDESAVRASEISFSILTEPQTRANSLIGGQQDIALDIATPHADLVREADAVSLFESVRLVSNVVFLNPASDAVSDPRVRRALALSVDREALLESGFFGFGEPARGIYPDVYWAGPPESVGYGLDRDEARRLLTEAGAEGLTFDLVAIANAQTTRIAEILKEQWAEVGVSVEIIPREVVQMNQEFFVEGVHPAALTQFIPHPDPAMTYALAFGSAGFFNPAKIAAPGLEEALAEQNQFSEIDDRKDGLDRAAEALYDFTPVVPITASVALVGLSDEVSGFELSLLGKPKFVGVTL</sequence>
<dbReference type="Gene3D" id="3.10.105.10">
    <property type="entry name" value="Dipeptide-binding Protein, Domain 3"/>
    <property type="match status" value="1"/>
</dbReference>
<accession>A0A0D0IQ03</accession>
<dbReference type="GO" id="GO:0043190">
    <property type="term" value="C:ATP-binding cassette (ABC) transporter complex"/>
    <property type="evidence" value="ECO:0007669"/>
    <property type="project" value="InterPro"/>
</dbReference>